<dbReference type="AlphaFoldDB" id="A0A9E7GYY4"/>
<sequence>MRLRKVGRRLVGCGHRVGSAGSSYELARVGRTTVGAVTDGLGTGDRTVTIAMDARSVSGTDETVTSAYQVAPRFALFLGGRSGSEKGRKIERVGAKHGVIQKWVPTTLFLLV</sequence>
<evidence type="ECO:0000313" key="1">
    <source>
        <dbReference type="EMBL" id="URE24479.1"/>
    </source>
</evidence>
<evidence type="ECO:0000313" key="2">
    <source>
        <dbReference type="Proteomes" id="UP001055439"/>
    </source>
</evidence>
<proteinExistence type="predicted"/>
<keyword evidence="2" id="KW-1185">Reference proteome</keyword>
<protein>
    <submittedName>
        <fullName evidence="1">Uncharacterized protein</fullName>
    </submittedName>
</protein>
<organism evidence="1 2">
    <name type="scientific">Musa troglodytarum</name>
    <name type="common">fe'i banana</name>
    <dbReference type="NCBI Taxonomy" id="320322"/>
    <lineage>
        <taxon>Eukaryota</taxon>
        <taxon>Viridiplantae</taxon>
        <taxon>Streptophyta</taxon>
        <taxon>Embryophyta</taxon>
        <taxon>Tracheophyta</taxon>
        <taxon>Spermatophyta</taxon>
        <taxon>Magnoliopsida</taxon>
        <taxon>Liliopsida</taxon>
        <taxon>Zingiberales</taxon>
        <taxon>Musaceae</taxon>
        <taxon>Musa</taxon>
    </lineage>
</organism>
<dbReference type="EMBL" id="CP097510">
    <property type="protein sequence ID" value="URE24479.1"/>
    <property type="molecule type" value="Genomic_DNA"/>
</dbReference>
<reference evidence="1" key="1">
    <citation type="submission" date="2022-05" db="EMBL/GenBank/DDBJ databases">
        <title>The Musa troglodytarum L. genome provides insights into the mechanism of non-climacteric behaviour and enrichment of carotenoids.</title>
        <authorList>
            <person name="Wang J."/>
        </authorList>
    </citation>
    <scope>NUCLEOTIDE SEQUENCE</scope>
    <source>
        <tissue evidence="1">Leaf</tissue>
    </source>
</reference>
<gene>
    <name evidence="1" type="ORF">MUK42_06557</name>
</gene>
<dbReference type="Proteomes" id="UP001055439">
    <property type="component" value="Chromosome 8"/>
</dbReference>
<accession>A0A9E7GYY4</accession>
<name>A0A9E7GYY4_9LILI</name>